<evidence type="ECO:0000259" key="2">
    <source>
        <dbReference type="Pfam" id="PF03795"/>
    </source>
</evidence>
<reference evidence="3 4" key="1">
    <citation type="submission" date="2020-08" db="EMBL/GenBank/DDBJ databases">
        <title>Genomic Encyclopedia of Type Strains, Phase IV (KMG-IV): sequencing the most valuable type-strain genomes for metagenomic binning, comparative biology and taxonomic classification.</title>
        <authorList>
            <person name="Goeker M."/>
        </authorList>
    </citation>
    <scope>NUCLEOTIDE SEQUENCE [LARGE SCALE GENOMIC DNA]</scope>
    <source>
        <strain evidence="3 4">DSM 22368</strain>
    </source>
</reference>
<name>A0A7X0MVE6_9GAMM</name>
<dbReference type="PANTHER" id="PTHR35174:SF3">
    <property type="entry name" value="BLL7171 PROTEIN"/>
    <property type="match status" value="1"/>
</dbReference>
<dbReference type="SUPFAM" id="SSF54909">
    <property type="entry name" value="Dimeric alpha+beta barrel"/>
    <property type="match status" value="1"/>
</dbReference>
<dbReference type="InterPro" id="IPR011008">
    <property type="entry name" value="Dimeric_a/b-barrel"/>
</dbReference>
<keyword evidence="4" id="KW-1185">Reference proteome</keyword>
<dbReference type="AlphaFoldDB" id="A0A7X0MVE6"/>
<evidence type="ECO:0000313" key="3">
    <source>
        <dbReference type="EMBL" id="MBB6519739.1"/>
    </source>
</evidence>
<dbReference type="Pfam" id="PF03795">
    <property type="entry name" value="YCII"/>
    <property type="match status" value="1"/>
</dbReference>
<feature type="domain" description="YCII-related" evidence="2">
    <location>
        <begin position="1"/>
        <end position="111"/>
    </location>
</feature>
<sequence length="113" mass="12703">MQYLALIYSDETFDDVPMEQLFGEYRAFTEKAMAAGVMLGGNPLEPTNTATTVRMREGELLLSDGPFAETKEQLGGYYLFECENLEEAVSWAKQIPTARYGSIEVRPIMAFDD</sequence>
<dbReference type="Gene3D" id="3.30.70.1060">
    <property type="entry name" value="Dimeric alpha+beta barrel"/>
    <property type="match status" value="1"/>
</dbReference>
<dbReference type="PANTHER" id="PTHR35174">
    <property type="entry name" value="BLL7171 PROTEIN-RELATED"/>
    <property type="match status" value="1"/>
</dbReference>
<evidence type="ECO:0000256" key="1">
    <source>
        <dbReference type="ARBA" id="ARBA00007689"/>
    </source>
</evidence>
<dbReference type="Proteomes" id="UP000528457">
    <property type="component" value="Unassembled WGS sequence"/>
</dbReference>
<comment type="caution">
    <text evidence="3">The sequence shown here is derived from an EMBL/GenBank/DDBJ whole genome shotgun (WGS) entry which is preliminary data.</text>
</comment>
<dbReference type="InParanoid" id="A0A7X0MVE6"/>
<dbReference type="InterPro" id="IPR005545">
    <property type="entry name" value="YCII"/>
</dbReference>
<gene>
    <name evidence="3" type="ORF">HNR48_000017</name>
</gene>
<protein>
    <recommendedName>
        <fullName evidence="2">YCII-related domain-containing protein</fullName>
    </recommendedName>
</protein>
<organism evidence="3 4">
    <name type="scientific">Pseudoteredinibacter isoporae</name>
    <dbReference type="NCBI Taxonomy" id="570281"/>
    <lineage>
        <taxon>Bacteria</taxon>
        <taxon>Pseudomonadati</taxon>
        <taxon>Pseudomonadota</taxon>
        <taxon>Gammaproteobacteria</taxon>
        <taxon>Cellvibrionales</taxon>
        <taxon>Cellvibrionaceae</taxon>
        <taxon>Pseudoteredinibacter</taxon>
    </lineage>
</organism>
<accession>A0A7X0MVE6</accession>
<dbReference type="EMBL" id="JACHHT010000001">
    <property type="protein sequence ID" value="MBB6519739.1"/>
    <property type="molecule type" value="Genomic_DNA"/>
</dbReference>
<comment type="similarity">
    <text evidence="1">Belongs to the YciI family.</text>
</comment>
<evidence type="ECO:0000313" key="4">
    <source>
        <dbReference type="Proteomes" id="UP000528457"/>
    </source>
</evidence>
<proteinExistence type="inferred from homology"/>
<dbReference type="RefSeq" id="WP_166853230.1">
    <property type="nucleotide sequence ID" value="NZ_JAAONY010000001.1"/>
</dbReference>